<dbReference type="EMBL" id="KL659308">
    <property type="protein sequence ID" value="KFA70090.1"/>
    <property type="molecule type" value="Genomic_DNA"/>
</dbReference>
<evidence type="ECO:0000256" key="1">
    <source>
        <dbReference type="SAM" id="MobiDB-lite"/>
    </source>
</evidence>
<feature type="compositionally biased region" description="Acidic residues" evidence="1">
    <location>
        <begin position="132"/>
        <end position="143"/>
    </location>
</feature>
<protein>
    <recommendedName>
        <fullName evidence="5">WSC domain-containing protein</fullName>
    </recommendedName>
</protein>
<dbReference type="HOGENOM" id="CLU_1066250_0_0_1"/>
<evidence type="ECO:0000313" key="4">
    <source>
        <dbReference type="Proteomes" id="UP000028524"/>
    </source>
</evidence>
<feature type="compositionally biased region" description="Basic and acidic residues" evidence="1">
    <location>
        <begin position="122"/>
        <end position="131"/>
    </location>
</feature>
<dbReference type="AlphaFoldDB" id="A0A084R1K5"/>
<evidence type="ECO:0000313" key="3">
    <source>
        <dbReference type="EMBL" id="KFA70090.1"/>
    </source>
</evidence>
<reference evidence="3 4" key="1">
    <citation type="journal article" date="2014" name="BMC Genomics">
        <title>Comparative genome sequencing reveals chemotype-specific gene clusters in the toxigenic black mold Stachybotrys.</title>
        <authorList>
            <person name="Semeiks J."/>
            <person name="Borek D."/>
            <person name="Otwinowski Z."/>
            <person name="Grishin N.V."/>
        </authorList>
    </citation>
    <scope>NUCLEOTIDE SEQUENCE [LARGE SCALE GENOMIC DNA]</scope>
    <source>
        <strain evidence="3 4">IBT 40285</strain>
    </source>
</reference>
<feature type="signal peptide" evidence="2">
    <location>
        <begin position="1"/>
        <end position="22"/>
    </location>
</feature>
<feature type="region of interest" description="Disordered" evidence="1">
    <location>
        <begin position="122"/>
        <end position="155"/>
    </location>
</feature>
<feature type="chain" id="PRO_5001779916" description="WSC domain-containing protein" evidence="2">
    <location>
        <begin position="23"/>
        <end position="261"/>
    </location>
</feature>
<sequence>MARLTPLTLLSIPLIAAQLSLADQYIYLGCATITASSFPQSVNFFVPFTSQQCRSSCEGYAAVGSSCACNEPGSPEPLYELVDEALCSRPCIEDQPEGGVCGGDNGEVSLYQRAEDGVKEEVQRKAEKPEEVLVEGEQEDGLNEEGGLREETDENAGIVAQDDTLPLDSAVQPAQPAQPIQTPATNMSSVAADPIDQILATAAAPYLSSPALPGTAPTTVVAVPVRTTPPALWVSIAGKRSSGKAWAGLALLLVTLVAGLV</sequence>
<dbReference type="STRING" id="1283841.A0A084R1K5"/>
<organism evidence="3 4">
    <name type="scientific">Stachybotrys chlorohalonatus (strain IBT 40285)</name>
    <dbReference type="NCBI Taxonomy" id="1283841"/>
    <lineage>
        <taxon>Eukaryota</taxon>
        <taxon>Fungi</taxon>
        <taxon>Dikarya</taxon>
        <taxon>Ascomycota</taxon>
        <taxon>Pezizomycotina</taxon>
        <taxon>Sordariomycetes</taxon>
        <taxon>Hypocreomycetidae</taxon>
        <taxon>Hypocreales</taxon>
        <taxon>Stachybotryaceae</taxon>
        <taxon>Stachybotrys</taxon>
    </lineage>
</organism>
<gene>
    <name evidence="3" type="ORF">S40285_03304</name>
</gene>
<keyword evidence="4" id="KW-1185">Reference proteome</keyword>
<dbReference type="Proteomes" id="UP000028524">
    <property type="component" value="Unassembled WGS sequence"/>
</dbReference>
<keyword evidence="2" id="KW-0732">Signal</keyword>
<dbReference type="OrthoDB" id="4940612at2759"/>
<proteinExistence type="predicted"/>
<accession>A0A084R1K5</accession>
<evidence type="ECO:0000256" key="2">
    <source>
        <dbReference type="SAM" id="SignalP"/>
    </source>
</evidence>
<dbReference type="InParanoid" id="A0A084R1K5"/>
<name>A0A084R1K5_STAC4</name>
<evidence type="ECO:0008006" key="5">
    <source>
        <dbReference type="Google" id="ProtNLM"/>
    </source>
</evidence>